<reference evidence="1 2" key="1">
    <citation type="journal article" date="2012" name="G3 (Bethesda)">
        <title>Pichia sorbitophila, an interspecies yeast hybrid reveals early steps of genome resolution following polyploidization.</title>
        <authorList>
            <person name="Leh Louis V."/>
            <person name="Despons L."/>
            <person name="Friedrich A."/>
            <person name="Martin T."/>
            <person name="Durrens P."/>
            <person name="Casaregola S."/>
            <person name="Neuveglise C."/>
            <person name="Fairhead C."/>
            <person name="Marck C."/>
            <person name="Cruz J.A."/>
            <person name="Straub M.L."/>
            <person name="Kugler V."/>
            <person name="Sacerdot C."/>
            <person name="Uzunov Z."/>
            <person name="Thierry A."/>
            <person name="Weiss S."/>
            <person name="Bleykasten C."/>
            <person name="De Montigny J."/>
            <person name="Jacques N."/>
            <person name="Jung P."/>
            <person name="Lemaire M."/>
            <person name="Mallet S."/>
            <person name="Morel G."/>
            <person name="Richard G.F."/>
            <person name="Sarkar A."/>
            <person name="Savel G."/>
            <person name="Schacherer J."/>
            <person name="Seret M.L."/>
            <person name="Talla E."/>
            <person name="Samson G."/>
            <person name="Jubin C."/>
            <person name="Poulain J."/>
            <person name="Vacherie B."/>
            <person name="Barbe V."/>
            <person name="Pelletier E."/>
            <person name="Sherman D.J."/>
            <person name="Westhof E."/>
            <person name="Weissenbach J."/>
            <person name="Baret P.V."/>
            <person name="Wincker P."/>
            <person name="Gaillardin C."/>
            <person name="Dujon B."/>
            <person name="Souciet J.L."/>
        </authorList>
    </citation>
    <scope>NUCLEOTIDE SEQUENCE [LARGE SCALE GENOMIC DNA]</scope>
    <source>
        <strain evidence="2">ATCC MYA-4447 / BCRC 22081 / CBS 7064 / NBRC 10061 / NRRL Y-12695</strain>
    </source>
</reference>
<name>G8YTB8_PICSO</name>
<keyword evidence="2" id="KW-1185">Reference proteome</keyword>
<dbReference type="Proteomes" id="UP000005222">
    <property type="component" value="Chromosome B"/>
</dbReference>
<accession>G8YTB8</accession>
<dbReference type="EMBL" id="FO082058">
    <property type="protein sequence ID" value="CCE73169.1"/>
    <property type="molecule type" value="Genomic_DNA"/>
</dbReference>
<proteinExistence type="predicted"/>
<dbReference type="eggNOG" id="ENOG502T623">
    <property type="taxonomic scope" value="Eukaryota"/>
</dbReference>
<dbReference type="OMA" id="GDESTTH"/>
<dbReference type="InParanoid" id="G8YTB8"/>
<protein>
    <submittedName>
        <fullName evidence="1">Piso0_000192 protein</fullName>
    </submittedName>
</protein>
<dbReference type="AlphaFoldDB" id="G8YTB8"/>
<sequence length="99" mass="10535">MGLGLINSITRASPAVKQFCATRPYSIKGKLSDVNAAVNRVGREGSDESKTVLKLVRGAGLLTALVAVGSIMWTSQYAETKVEENINIPDLGKDVRSSN</sequence>
<gene>
    <name evidence="1" type="primary">Piso0_000192</name>
    <name evidence="1" type="ORF">GNLVRS01_PISO0B04093g</name>
</gene>
<organism evidence="1 2">
    <name type="scientific">Pichia sorbitophila (strain ATCC MYA-4447 / BCRC 22081 / CBS 7064 / NBRC 10061 / NRRL Y-12695)</name>
    <name type="common">Hybrid yeast</name>
    <dbReference type="NCBI Taxonomy" id="559304"/>
    <lineage>
        <taxon>Eukaryota</taxon>
        <taxon>Fungi</taxon>
        <taxon>Dikarya</taxon>
        <taxon>Ascomycota</taxon>
        <taxon>Saccharomycotina</taxon>
        <taxon>Pichiomycetes</taxon>
        <taxon>Debaryomycetaceae</taxon>
        <taxon>Millerozyma</taxon>
    </lineage>
</organism>
<dbReference type="HOGENOM" id="CLU_2321185_0_0_1"/>
<evidence type="ECO:0000313" key="2">
    <source>
        <dbReference type="Proteomes" id="UP000005222"/>
    </source>
</evidence>
<evidence type="ECO:0000313" key="1">
    <source>
        <dbReference type="EMBL" id="CCE73169.1"/>
    </source>
</evidence>